<keyword evidence="3" id="KW-1185">Reference proteome</keyword>
<proteinExistence type="predicted"/>
<dbReference type="EMBL" id="JACOON010000002">
    <property type="protein sequence ID" value="MBC5647676.1"/>
    <property type="molecule type" value="Genomic_DNA"/>
</dbReference>
<reference evidence="2 3" key="1">
    <citation type="submission" date="2020-08" db="EMBL/GenBank/DDBJ databases">
        <title>Genome public.</title>
        <authorList>
            <person name="Liu C."/>
            <person name="Sun Q."/>
        </authorList>
    </citation>
    <scope>NUCLEOTIDE SEQUENCE [LARGE SCALE GENOMIC DNA]</scope>
    <source>
        <strain evidence="2 3">NSJ-35</strain>
    </source>
</reference>
<dbReference type="RefSeq" id="WP_186857195.1">
    <property type="nucleotide sequence ID" value="NZ_JACOON010000002.1"/>
</dbReference>
<dbReference type="SUPFAM" id="SSF109604">
    <property type="entry name" value="HD-domain/PDEase-like"/>
    <property type="match status" value="1"/>
</dbReference>
<evidence type="ECO:0000313" key="3">
    <source>
        <dbReference type="Proteomes" id="UP000606889"/>
    </source>
</evidence>
<accession>A0ABR7EEA6</accession>
<comment type="caution">
    <text evidence="2">The sequence shown here is derived from an EMBL/GenBank/DDBJ whole genome shotgun (WGS) entry which is preliminary data.</text>
</comment>
<name>A0ABR7EEA6_9FIRM</name>
<dbReference type="InterPro" id="IPR003607">
    <property type="entry name" value="HD/PDEase_dom"/>
</dbReference>
<evidence type="ECO:0000259" key="1">
    <source>
        <dbReference type="Pfam" id="PF01966"/>
    </source>
</evidence>
<dbReference type="Proteomes" id="UP000606889">
    <property type="component" value="Unassembled WGS sequence"/>
</dbReference>
<dbReference type="Pfam" id="PF01966">
    <property type="entry name" value="HD"/>
    <property type="match status" value="1"/>
</dbReference>
<organism evidence="2 3">
    <name type="scientific">Christensenella tenuis</name>
    <dbReference type="NCBI Taxonomy" id="2763033"/>
    <lineage>
        <taxon>Bacteria</taxon>
        <taxon>Bacillati</taxon>
        <taxon>Bacillota</taxon>
        <taxon>Clostridia</taxon>
        <taxon>Christensenellales</taxon>
        <taxon>Christensenellaceae</taxon>
        <taxon>Christensenella</taxon>
    </lineage>
</organism>
<gene>
    <name evidence="2" type="ORF">H8S18_04960</name>
</gene>
<evidence type="ECO:0000313" key="2">
    <source>
        <dbReference type="EMBL" id="MBC5647676.1"/>
    </source>
</evidence>
<protein>
    <submittedName>
        <fullName evidence="2">HD domain-containing protein</fullName>
    </submittedName>
</protein>
<sequence>MGFRMGPLVAAMMEYERGAAQRINHFLKVYSFAKLIGEQESLAAPVQETLEAAAIVHDIGIRPSLEKYQSSGGNFQEIEGPPVAREILTRLGFPDGMVERVCFLVGHHHTYRDIEGEDYRILVEADFLVNLHEEKADKQTVLMARKNIFRTKAGTKALNDLFALPG</sequence>
<feature type="domain" description="HD" evidence="1">
    <location>
        <begin position="22"/>
        <end position="122"/>
    </location>
</feature>
<dbReference type="InterPro" id="IPR006674">
    <property type="entry name" value="HD_domain"/>
</dbReference>
<dbReference type="Gene3D" id="1.10.3210.10">
    <property type="entry name" value="Hypothetical protein af1432"/>
    <property type="match status" value="1"/>
</dbReference>
<dbReference type="CDD" id="cd00077">
    <property type="entry name" value="HDc"/>
    <property type="match status" value="1"/>
</dbReference>